<dbReference type="RefSeq" id="WP_206368501.1">
    <property type="nucleotide sequence ID" value="NZ_CAWPTM010000134.1"/>
</dbReference>
<dbReference type="InterPro" id="IPR029063">
    <property type="entry name" value="SAM-dependent_MTases_sf"/>
</dbReference>
<accession>A0ABS3A0I7</accession>
<dbReference type="EMBL" id="JAFHLB010000007">
    <property type="protein sequence ID" value="MBN3577530.1"/>
    <property type="molecule type" value="Genomic_DNA"/>
</dbReference>
<dbReference type="Pfam" id="PF13679">
    <property type="entry name" value="Methyltransf_32"/>
    <property type="match status" value="1"/>
</dbReference>
<keyword evidence="2" id="KW-0489">Methyltransferase</keyword>
<name>A0ABS3A0I7_9VIBR</name>
<organism evidence="2 3">
    <name type="scientific">Vibrio neptunius</name>
    <dbReference type="NCBI Taxonomy" id="170651"/>
    <lineage>
        <taxon>Bacteria</taxon>
        <taxon>Pseudomonadati</taxon>
        <taxon>Pseudomonadota</taxon>
        <taxon>Gammaproteobacteria</taxon>
        <taxon>Vibrionales</taxon>
        <taxon>Vibrionaceae</taxon>
        <taxon>Vibrio</taxon>
    </lineage>
</organism>
<feature type="domain" description="Methyltransferase" evidence="1">
    <location>
        <begin position="112"/>
        <end position="229"/>
    </location>
</feature>
<proteinExistence type="predicted"/>
<reference evidence="2 3" key="1">
    <citation type="submission" date="2021-02" db="EMBL/GenBank/DDBJ databases">
        <title>Draft Genome Sequences of 5 Vibrio neptunius Strains Isolated From of Bivalve Hatcheries.</title>
        <authorList>
            <person name="Galvis F."/>
            <person name="Barja J.L."/>
            <person name="Lemos M.L."/>
            <person name="Balado M."/>
        </authorList>
    </citation>
    <scope>NUCLEOTIDE SEQUENCE [LARGE SCALE GENOMIC DNA]</scope>
    <source>
        <strain evidence="2 3">PP-145.98</strain>
    </source>
</reference>
<gene>
    <name evidence="2" type="ORF">JYA62_07555</name>
</gene>
<sequence>MQDTFQKLDSFLLSHELFWRFEPFFSSFEDRLPWQAEHPQLCQWLASLSPEQIEEFKTNPKRFHKAFEQFVPSLSVVDELTQLIGSTLYGLQLERGLETGVPGRKLEQIVSMGEAALSSHQGSEWLEWCSGKGFLGRILASKSQQPVTSFEFQQMLCDSGQQEADKQNLPMTFVQGDALSANAMQVLNPKQHAVALHACGDLHVALIENAVLVGLPALSISPCCYHLIQGNHYRPLSKPARVSALKLSKSELRIPLQETVTGGDRVKRHRFLEMSYRLGLDLLLRQVGGHQGYVTVPSIKKSLLADGFGAFCQWAADQKQLDLPTNVSFAEFEAKGEQRYWQMERLSLVQQQFRRSLEMWLVLDKALYLSEHGYQVSIETFCAKSITPRNILIQATKNGQHTHV</sequence>
<evidence type="ECO:0000259" key="1">
    <source>
        <dbReference type="Pfam" id="PF13679"/>
    </source>
</evidence>
<dbReference type="GO" id="GO:0032259">
    <property type="term" value="P:methylation"/>
    <property type="evidence" value="ECO:0007669"/>
    <property type="project" value="UniProtKB-KW"/>
</dbReference>
<protein>
    <submittedName>
        <fullName evidence="2">Methyltransferase</fullName>
    </submittedName>
</protein>
<keyword evidence="3" id="KW-1185">Reference proteome</keyword>
<dbReference type="SUPFAM" id="SSF53335">
    <property type="entry name" value="S-adenosyl-L-methionine-dependent methyltransferases"/>
    <property type="match status" value="1"/>
</dbReference>
<keyword evidence="2" id="KW-0808">Transferase</keyword>
<dbReference type="PANTHER" id="PTHR13369">
    <property type="match status" value="1"/>
</dbReference>
<evidence type="ECO:0000313" key="2">
    <source>
        <dbReference type="EMBL" id="MBN3577530.1"/>
    </source>
</evidence>
<dbReference type="GO" id="GO:0008168">
    <property type="term" value="F:methyltransferase activity"/>
    <property type="evidence" value="ECO:0007669"/>
    <property type="project" value="UniProtKB-KW"/>
</dbReference>
<dbReference type="InterPro" id="IPR025714">
    <property type="entry name" value="Methyltranfer_dom"/>
</dbReference>
<comment type="caution">
    <text evidence="2">The sequence shown here is derived from an EMBL/GenBank/DDBJ whole genome shotgun (WGS) entry which is preliminary data.</text>
</comment>
<dbReference type="Proteomes" id="UP000779070">
    <property type="component" value="Unassembled WGS sequence"/>
</dbReference>
<dbReference type="PANTHER" id="PTHR13369:SF0">
    <property type="entry name" value="GLUTATHIONE S-TRANSFERASE C-TERMINAL DOMAIN-CONTAINING PROTEIN"/>
    <property type="match status" value="1"/>
</dbReference>
<evidence type="ECO:0000313" key="3">
    <source>
        <dbReference type="Proteomes" id="UP000779070"/>
    </source>
</evidence>